<evidence type="ECO:0000256" key="12">
    <source>
        <dbReference type="ARBA" id="ARBA00024947"/>
    </source>
</evidence>
<dbReference type="FunFam" id="3.40.50.720:FF:000158">
    <property type="entry name" value="Zinc-binding alcohol dehydrogenase"/>
    <property type="match status" value="1"/>
</dbReference>
<dbReference type="Proteomes" id="UP001217754">
    <property type="component" value="Chromosome 2"/>
</dbReference>
<protein>
    <recommendedName>
        <fullName evidence="11">alcohol dehydrogenase (NADP(+))</fullName>
        <ecNumber evidence="11">1.1.1.2</ecNumber>
    </recommendedName>
</protein>
<comment type="subunit">
    <text evidence="4">Homodimer.</text>
</comment>
<evidence type="ECO:0000256" key="9">
    <source>
        <dbReference type="ARBA" id="ARBA00022857"/>
    </source>
</evidence>
<evidence type="ECO:0000256" key="7">
    <source>
        <dbReference type="ARBA" id="ARBA00022723"/>
    </source>
</evidence>
<dbReference type="GO" id="GO:0048039">
    <property type="term" value="F:ubiquinone binding"/>
    <property type="evidence" value="ECO:0007669"/>
    <property type="project" value="InterPro"/>
</dbReference>
<evidence type="ECO:0000256" key="11">
    <source>
        <dbReference type="ARBA" id="ARBA00024074"/>
    </source>
</evidence>
<evidence type="ECO:0000256" key="13">
    <source>
        <dbReference type="ARBA" id="ARBA00050997"/>
    </source>
</evidence>
<dbReference type="SMART" id="SM00829">
    <property type="entry name" value="PKS_ER"/>
    <property type="match status" value="1"/>
</dbReference>
<sequence>MRGLPALRVAQLPTARASRPALLRASNGAHALREVVRRSPRALAAGAPRTFLNLNGILGGGQKGDSYEETIVLPYSAEELYEIVADVNSYSQFVPYCVSSRVLGPTRRPDVRTQKERPTSVVDAELAIGFSAVQESYVSEVSMRPGEYVTARAKPSALFNSLSTTWRFQALPAAGTTPQTRVKFSLDFSFANQLYAALTRQMFQKLSANMIEAFTQRAARVYGRRRRIMPKGYAIHDTKNWTDFKVIDFDLKAPADDDIDVAITHCGICGSDLHTVSGGWGPLKVPAVIPGHEIVGKVTKVGKNVKDVKVGDRVGVGAQVGSCMHCHPCTHDNENYCIGDGKGHMVDTYNSIWPDGSIAQGGYSTNIRAPEQFVFPLPDGIKSEHAAPMLCAGLTLYSPLYRNKVGPGMRVGIVGIGGLGHFGVMFAKAMGAEVVAISHSANKKEDALKMGASEFVSTKEDPEWSKKYLNKPFDLIINTASSSAVDLPGMVAALKVEGRLICVGMPEDEIKLKVQDLAMRSAMLGSSHIGNKTEALSMLKLAAEKKIEPWIELVDMKDCSKAIERVSKGDIRYRFVLKQDLEA</sequence>
<keyword evidence="8 14" id="KW-0862">Zinc</keyword>
<dbReference type="GeneID" id="85224846"/>
<keyword evidence="17" id="KW-1185">Reference proteome</keyword>
<evidence type="ECO:0000256" key="6">
    <source>
        <dbReference type="ARBA" id="ARBA00022553"/>
    </source>
</evidence>
<dbReference type="InterPro" id="IPR044996">
    <property type="entry name" value="COQ10-like"/>
</dbReference>
<comment type="subunit">
    <text evidence="5">Interacts with coenzyme Q.</text>
</comment>
<dbReference type="AlphaFoldDB" id="A0AAF0J9D9"/>
<evidence type="ECO:0000256" key="1">
    <source>
        <dbReference type="ARBA" id="ARBA00001947"/>
    </source>
</evidence>
<dbReference type="InterPro" id="IPR005031">
    <property type="entry name" value="COQ10_START"/>
</dbReference>
<evidence type="ECO:0000256" key="2">
    <source>
        <dbReference type="ARBA" id="ARBA00006885"/>
    </source>
</evidence>
<keyword evidence="10 16" id="KW-0560">Oxidoreductase</keyword>
<dbReference type="InterPro" id="IPR011032">
    <property type="entry name" value="GroES-like_sf"/>
</dbReference>
<comment type="similarity">
    <text evidence="2">Belongs to the COQ10 family.</text>
</comment>
<dbReference type="GO" id="GO:0045333">
    <property type="term" value="P:cellular respiration"/>
    <property type="evidence" value="ECO:0007669"/>
    <property type="project" value="InterPro"/>
</dbReference>
<accession>A0AAF0J9D9</accession>
<dbReference type="InterPro" id="IPR002328">
    <property type="entry name" value="ADH_Zn_CS"/>
</dbReference>
<keyword evidence="6" id="KW-0597">Phosphoprotein</keyword>
<evidence type="ECO:0000256" key="8">
    <source>
        <dbReference type="ARBA" id="ARBA00022833"/>
    </source>
</evidence>
<dbReference type="SUPFAM" id="SSF51735">
    <property type="entry name" value="NAD(P)-binding Rossmann-fold domains"/>
    <property type="match status" value="1"/>
</dbReference>
<dbReference type="GO" id="GO:0008106">
    <property type="term" value="F:alcohol dehydrogenase (NADP+) activity"/>
    <property type="evidence" value="ECO:0007669"/>
    <property type="project" value="UniProtKB-EC"/>
</dbReference>
<evidence type="ECO:0000256" key="5">
    <source>
        <dbReference type="ARBA" id="ARBA00011814"/>
    </source>
</evidence>
<evidence type="ECO:0000259" key="15">
    <source>
        <dbReference type="SMART" id="SM00829"/>
    </source>
</evidence>
<evidence type="ECO:0000256" key="4">
    <source>
        <dbReference type="ARBA" id="ARBA00011738"/>
    </source>
</evidence>
<dbReference type="Gene3D" id="3.90.180.10">
    <property type="entry name" value="Medium-chain alcohol dehydrogenases, catalytic domain"/>
    <property type="match status" value="1"/>
</dbReference>
<dbReference type="InterPro" id="IPR013149">
    <property type="entry name" value="ADH-like_C"/>
</dbReference>
<comment type="catalytic activity">
    <reaction evidence="13">
        <text>a primary alcohol + NADP(+) = an aldehyde + NADPH + H(+)</text>
        <dbReference type="Rhea" id="RHEA:15937"/>
        <dbReference type="ChEBI" id="CHEBI:15378"/>
        <dbReference type="ChEBI" id="CHEBI:15734"/>
        <dbReference type="ChEBI" id="CHEBI:17478"/>
        <dbReference type="ChEBI" id="CHEBI:57783"/>
        <dbReference type="ChEBI" id="CHEBI:58349"/>
        <dbReference type="EC" id="1.1.1.2"/>
    </reaction>
    <physiologicalReaction direction="left-to-right" evidence="13">
        <dbReference type="Rhea" id="RHEA:15938"/>
    </physiologicalReaction>
    <physiologicalReaction direction="right-to-left" evidence="13">
        <dbReference type="Rhea" id="RHEA:15939"/>
    </physiologicalReaction>
</comment>
<dbReference type="PROSITE" id="PS00059">
    <property type="entry name" value="ADH_ZINC"/>
    <property type="match status" value="1"/>
</dbReference>
<dbReference type="EMBL" id="CP119959">
    <property type="protein sequence ID" value="WFD38248.1"/>
    <property type="molecule type" value="Genomic_DNA"/>
</dbReference>
<evidence type="ECO:0000256" key="14">
    <source>
        <dbReference type="RuleBase" id="RU361277"/>
    </source>
</evidence>
<dbReference type="Gene3D" id="3.30.530.20">
    <property type="match status" value="1"/>
</dbReference>
<dbReference type="Pfam" id="PF03364">
    <property type="entry name" value="Polyketide_cyc"/>
    <property type="match status" value="1"/>
</dbReference>
<dbReference type="Pfam" id="PF00107">
    <property type="entry name" value="ADH_zinc_N"/>
    <property type="match status" value="1"/>
</dbReference>
<dbReference type="PANTHER" id="PTHR42683">
    <property type="entry name" value="ALDEHYDE REDUCTASE"/>
    <property type="match status" value="1"/>
</dbReference>
<comment type="cofactor">
    <cofactor evidence="1 14">
        <name>Zn(2+)</name>
        <dbReference type="ChEBI" id="CHEBI:29105"/>
    </cofactor>
</comment>
<keyword evidence="9" id="KW-0521">NADP</keyword>
<evidence type="ECO:0000256" key="10">
    <source>
        <dbReference type="ARBA" id="ARBA00023002"/>
    </source>
</evidence>
<dbReference type="CDD" id="cd05283">
    <property type="entry name" value="CAD1"/>
    <property type="match status" value="1"/>
</dbReference>
<feature type="domain" description="Enoyl reductase (ER)" evidence="15">
    <location>
        <begin position="234"/>
        <end position="577"/>
    </location>
</feature>
<comment type="function">
    <text evidence="12">Required for the function of coenzyme Q in the respiratory chain. May serve as a chaperone or may be involved in the transport of Q6 from its site of synthesis to the catalytic sites of the respiratory complexes.</text>
</comment>
<evidence type="ECO:0000313" key="17">
    <source>
        <dbReference type="Proteomes" id="UP001217754"/>
    </source>
</evidence>
<dbReference type="InterPro" id="IPR036291">
    <property type="entry name" value="NAD(P)-bd_dom_sf"/>
</dbReference>
<dbReference type="InterPro" id="IPR013154">
    <property type="entry name" value="ADH-like_N"/>
</dbReference>
<dbReference type="SUPFAM" id="SSF55961">
    <property type="entry name" value="Bet v1-like"/>
    <property type="match status" value="1"/>
</dbReference>
<dbReference type="GO" id="GO:0008270">
    <property type="term" value="F:zinc ion binding"/>
    <property type="evidence" value="ECO:0007669"/>
    <property type="project" value="InterPro"/>
</dbReference>
<evidence type="ECO:0000256" key="3">
    <source>
        <dbReference type="ARBA" id="ARBA00008072"/>
    </source>
</evidence>
<dbReference type="Gene3D" id="3.40.50.720">
    <property type="entry name" value="NAD(P)-binding Rossmann-like Domain"/>
    <property type="match status" value="1"/>
</dbReference>
<dbReference type="Pfam" id="PF08240">
    <property type="entry name" value="ADH_N"/>
    <property type="match status" value="1"/>
</dbReference>
<dbReference type="InterPro" id="IPR020843">
    <property type="entry name" value="ER"/>
</dbReference>
<name>A0AAF0J9D9_9BASI</name>
<dbReference type="CDD" id="cd07813">
    <property type="entry name" value="COQ10p_like"/>
    <property type="match status" value="1"/>
</dbReference>
<dbReference type="GO" id="GO:0006066">
    <property type="term" value="P:alcohol metabolic process"/>
    <property type="evidence" value="ECO:0007669"/>
    <property type="project" value="UniProtKB-ARBA"/>
</dbReference>
<reference evidence="16" key="1">
    <citation type="submission" date="2023-03" db="EMBL/GenBank/DDBJ databases">
        <title>Mating type loci evolution in Malassezia.</title>
        <authorList>
            <person name="Coelho M.A."/>
        </authorList>
    </citation>
    <scope>NUCLEOTIDE SEQUENCE</scope>
    <source>
        <strain evidence="16">CBS 9431</strain>
    </source>
</reference>
<comment type="similarity">
    <text evidence="3 14">Belongs to the zinc-containing alcohol dehydrogenase family.</text>
</comment>
<proteinExistence type="inferred from homology"/>
<keyword evidence="7 14" id="KW-0479">Metal-binding</keyword>
<organism evidence="16 17">
    <name type="scientific">Malassezia japonica</name>
    <dbReference type="NCBI Taxonomy" id="223818"/>
    <lineage>
        <taxon>Eukaryota</taxon>
        <taxon>Fungi</taxon>
        <taxon>Dikarya</taxon>
        <taxon>Basidiomycota</taxon>
        <taxon>Ustilaginomycotina</taxon>
        <taxon>Malasseziomycetes</taxon>
        <taxon>Malasseziales</taxon>
        <taxon>Malasseziaceae</taxon>
        <taxon>Malassezia</taxon>
    </lineage>
</organism>
<evidence type="ECO:0000313" key="16">
    <source>
        <dbReference type="EMBL" id="WFD38248.1"/>
    </source>
</evidence>
<dbReference type="RefSeq" id="XP_060121145.1">
    <property type="nucleotide sequence ID" value="XM_060265162.1"/>
</dbReference>
<dbReference type="InterPro" id="IPR047109">
    <property type="entry name" value="CAD-like"/>
</dbReference>
<dbReference type="SUPFAM" id="SSF50129">
    <property type="entry name" value="GroES-like"/>
    <property type="match status" value="1"/>
</dbReference>
<gene>
    <name evidence="16" type="ORF">MJAP1_001197</name>
</gene>
<dbReference type="EC" id="1.1.1.2" evidence="11"/>
<dbReference type="InterPro" id="IPR023393">
    <property type="entry name" value="START-like_dom_sf"/>
</dbReference>